<keyword evidence="6" id="KW-0805">Transcription regulation</keyword>
<dbReference type="Proteomes" id="UP000824633">
    <property type="component" value="Chromosome"/>
</dbReference>
<evidence type="ECO:0000313" key="13">
    <source>
        <dbReference type="EMBL" id="BCZ45136.1"/>
    </source>
</evidence>
<evidence type="ECO:0000256" key="5">
    <source>
        <dbReference type="ARBA" id="ARBA00023012"/>
    </source>
</evidence>
<dbReference type="InterPro" id="IPR051552">
    <property type="entry name" value="HptR"/>
</dbReference>
<dbReference type="InterPro" id="IPR018062">
    <property type="entry name" value="HTH_AraC-typ_CS"/>
</dbReference>
<dbReference type="Pfam" id="PF00072">
    <property type="entry name" value="Response_reg"/>
    <property type="match status" value="1"/>
</dbReference>
<dbReference type="SMART" id="SM00342">
    <property type="entry name" value="HTH_ARAC"/>
    <property type="match status" value="1"/>
</dbReference>
<dbReference type="Pfam" id="PF12833">
    <property type="entry name" value="HTH_18"/>
    <property type="match status" value="1"/>
</dbReference>
<dbReference type="InterPro" id="IPR018060">
    <property type="entry name" value="HTH_AraC"/>
</dbReference>
<feature type="domain" description="Response regulatory" evidence="12">
    <location>
        <begin position="3"/>
        <end position="120"/>
    </location>
</feature>
<dbReference type="RefSeq" id="WP_224036759.1">
    <property type="nucleotide sequence ID" value="NZ_AP024849.1"/>
</dbReference>
<dbReference type="PANTHER" id="PTHR42713">
    <property type="entry name" value="HISTIDINE KINASE-RELATED"/>
    <property type="match status" value="1"/>
</dbReference>
<dbReference type="EMBL" id="AP024849">
    <property type="protein sequence ID" value="BCZ45136.1"/>
    <property type="molecule type" value="Genomic_DNA"/>
</dbReference>
<keyword evidence="14" id="KW-1185">Reference proteome</keyword>
<dbReference type="CDD" id="cd17536">
    <property type="entry name" value="REC_YesN-like"/>
    <property type="match status" value="1"/>
</dbReference>
<feature type="domain" description="HTH araC/xylS-type" evidence="11">
    <location>
        <begin position="413"/>
        <end position="512"/>
    </location>
</feature>
<dbReference type="InterPro" id="IPR020449">
    <property type="entry name" value="Tscrpt_reg_AraC-type_HTH"/>
</dbReference>
<sequence>MINLLIVDDEIFTREGLLEMLPLDELGITETRQAFDGIDALNVSKDFEPNILLTDVRMPRMNGIELAFEIRKLYPECSIIFMSGYSDKEYLKSAIALKAITYVEKPIELDELENALKSAISENLKSKTLKDSIENKIALEMSSEYNKSNIENIINSCVSKEIQEKLYKAFFVTVLLKVQTPIKNENEKLIDTLKGICSLYLFNNFISIKNENEIILHLFFTNSDKIYMDIKSSLFNSLFISIGEYLATNTNYYICVGNIVSEMTDIPRSYDSACIMSNHTFFYDYNSIILPLSNTNDSYILNENIYSEFDAYLSKEDNQNIILIIKNLTSEIRKFTGTKASYVRDIYYRLFLKIFNFSLDRNIAIDDYINSNDVFDQILKCPNIFILEGFLIDKINEFFIILKDKASKSNPVLSVLEYIHNNYSDSNLGLEQISKNTFLTPAYICVIFKDFTSTTVNKYINEYRIEKAKLFLKDSNISMSDIATKVGYSDGNYFSKIFRKATSYTPSEYRRSFSK</sequence>
<dbReference type="PROSITE" id="PS50110">
    <property type="entry name" value="RESPONSE_REGULATORY"/>
    <property type="match status" value="1"/>
</dbReference>
<evidence type="ECO:0000256" key="1">
    <source>
        <dbReference type="ARBA" id="ARBA00004496"/>
    </source>
</evidence>
<dbReference type="PANTHER" id="PTHR42713:SF3">
    <property type="entry name" value="TRANSCRIPTIONAL REGULATORY PROTEIN HPTR"/>
    <property type="match status" value="1"/>
</dbReference>
<organism evidence="13 14">
    <name type="scientific">Clostridium gelidum</name>
    <dbReference type="NCBI Taxonomy" id="704125"/>
    <lineage>
        <taxon>Bacteria</taxon>
        <taxon>Bacillati</taxon>
        <taxon>Bacillota</taxon>
        <taxon>Clostridia</taxon>
        <taxon>Eubacteriales</taxon>
        <taxon>Clostridiaceae</taxon>
        <taxon>Clostridium</taxon>
    </lineage>
</organism>
<dbReference type="PRINTS" id="PR00032">
    <property type="entry name" value="HTHARAC"/>
</dbReference>
<evidence type="ECO:0000256" key="4">
    <source>
        <dbReference type="ARBA" id="ARBA00022553"/>
    </source>
</evidence>
<dbReference type="InterPro" id="IPR011006">
    <property type="entry name" value="CheY-like_superfamily"/>
</dbReference>
<gene>
    <name evidence="13" type="ORF">psyc5s11_12030</name>
</gene>
<dbReference type="InterPro" id="IPR009057">
    <property type="entry name" value="Homeodomain-like_sf"/>
</dbReference>
<dbReference type="Gene3D" id="1.10.10.60">
    <property type="entry name" value="Homeodomain-like"/>
    <property type="match status" value="2"/>
</dbReference>
<dbReference type="SUPFAM" id="SSF52172">
    <property type="entry name" value="CheY-like"/>
    <property type="match status" value="1"/>
</dbReference>
<keyword evidence="5" id="KW-0902">Two-component regulatory system</keyword>
<protein>
    <recommendedName>
        <fullName evidence="2">Stage 0 sporulation protein A homolog</fullName>
    </recommendedName>
</protein>
<evidence type="ECO:0000259" key="11">
    <source>
        <dbReference type="PROSITE" id="PS01124"/>
    </source>
</evidence>
<name>A0ABN6IWR5_9CLOT</name>
<evidence type="ECO:0000256" key="8">
    <source>
        <dbReference type="ARBA" id="ARBA00023163"/>
    </source>
</evidence>
<evidence type="ECO:0000256" key="2">
    <source>
        <dbReference type="ARBA" id="ARBA00018672"/>
    </source>
</evidence>
<evidence type="ECO:0000259" key="12">
    <source>
        <dbReference type="PROSITE" id="PS50110"/>
    </source>
</evidence>
<evidence type="ECO:0000256" key="10">
    <source>
        <dbReference type="PROSITE-ProRule" id="PRU00169"/>
    </source>
</evidence>
<comment type="subcellular location">
    <subcellularLocation>
        <location evidence="1">Cytoplasm</location>
    </subcellularLocation>
</comment>
<feature type="modified residue" description="4-aspartylphosphate" evidence="10">
    <location>
        <position position="55"/>
    </location>
</feature>
<dbReference type="GO" id="GO:0003677">
    <property type="term" value="F:DNA binding"/>
    <property type="evidence" value="ECO:0007669"/>
    <property type="project" value="UniProtKB-KW"/>
</dbReference>
<reference evidence="14" key="1">
    <citation type="submission" date="2021-07" db="EMBL/GenBank/DDBJ databases">
        <title>Complete genome sequencing of a Clostridium isolate.</title>
        <authorList>
            <person name="Ueki A."/>
            <person name="Tonouchi A."/>
        </authorList>
    </citation>
    <scope>NUCLEOTIDE SEQUENCE [LARGE SCALE GENOMIC DNA]</scope>
    <source>
        <strain evidence="14">C5S11</strain>
    </source>
</reference>
<evidence type="ECO:0000256" key="6">
    <source>
        <dbReference type="ARBA" id="ARBA00023015"/>
    </source>
</evidence>
<evidence type="ECO:0000256" key="3">
    <source>
        <dbReference type="ARBA" id="ARBA00022490"/>
    </source>
</evidence>
<dbReference type="SUPFAM" id="SSF46689">
    <property type="entry name" value="Homeodomain-like"/>
    <property type="match status" value="1"/>
</dbReference>
<dbReference type="PROSITE" id="PS01124">
    <property type="entry name" value="HTH_ARAC_FAMILY_2"/>
    <property type="match status" value="1"/>
</dbReference>
<dbReference type="InterPro" id="IPR001789">
    <property type="entry name" value="Sig_transdc_resp-reg_receiver"/>
</dbReference>
<evidence type="ECO:0000256" key="9">
    <source>
        <dbReference type="ARBA" id="ARBA00024867"/>
    </source>
</evidence>
<keyword evidence="3" id="KW-0963">Cytoplasm</keyword>
<evidence type="ECO:0000256" key="7">
    <source>
        <dbReference type="ARBA" id="ARBA00023125"/>
    </source>
</evidence>
<dbReference type="SMART" id="SM00448">
    <property type="entry name" value="REC"/>
    <property type="match status" value="1"/>
</dbReference>
<accession>A0ABN6IWR5</accession>
<dbReference type="PROSITE" id="PS00041">
    <property type="entry name" value="HTH_ARAC_FAMILY_1"/>
    <property type="match status" value="1"/>
</dbReference>
<proteinExistence type="predicted"/>
<dbReference type="Gene3D" id="3.40.50.2300">
    <property type="match status" value="1"/>
</dbReference>
<keyword evidence="8" id="KW-0804">Transcription</keyword>
<keyword evidence="7 13" id="KW-0238">DNA-binding</keyword>
<keyword evidence="4 10" id="KW-0597">Phosphoprotein</keyword>
<evidence type="ECO:0000313" key="14">
    <source>
        <dbReference type="Proteomes" id="UP000824633"/>
    </source>
</evidence>
<comment type="function">
    <text evidence="9">May play the central regulatory role in sporulation. It may be an element of the effector pathway responsible for the activation of sporulation genes in response to nutritional stress. Spo0A may act in concert with spo0H (a sigma factor) to control the expression of some genes that are critical to the sporulation process.</text>
</comment>